<evidence type="ECO:0000313" key="2">
    <source>
        <dbReference type="EMBL" id="TDG04278.1"/>
    </source>
</evidence>
<keyword evidence="1" id="KW-0732">Signal</keyword>
<proteinExistence type="predicted"/>
<dbReference type="AlphaFoldDB" id="A0A4R5L6J7"/>
<sequence>MAFLTHKALTVCLAAIGLCSFAAHAQTSQYQLVKTINLPGTKGGHGDWVTYDKDTHAVWLSQSPDHNVVVIDANSMAVKKTIPGVDSGNGIDFDADHAYVTDATTGKLFVYDKHSFERVAAVDSGGKTPDGVNVDTKTGTILLANDDSNNEAVFEPKSPYKMTASFKLKPEDDKDGPDVALYVASTDRLYQPVGGKIDVIDPNTHQIEAVWDFGLKKDAKGGVYDSKTNHLIFGTSDKKMLVVDPATGKLVTTIAVAGAVDQTAIDTDKRRAFIGDKTGNLEVIDLDSNQIVDHIRTEPKVHTLTVDTTTHRVYVYLNESNKVGVYEKKS</sequence>
<evidence type="ECO:0000313" key="3">
    <source>
        <dbReference type="Proteomes" id="UP000295606"/>
    </source>
</evidence>
<evidence type="ECO:0008006" key="4">
    <source>
        <dbReference type="Google" id="ProtNLM"/>
    </source>
</evidence>
<comment type="caution">
    <text evidence="2">The sequence shown here is derived from an EMBL/GenBank/DDBJ whole genome shotgun (WGS) entry which is preliminary data.</text>
</comment>
<organism evidence="2 3">
    <name type="scientific">Paraburkholderia guartelaensis</name>
    <dbReference type="NCBI Taxonomy" id="2546446"/>
    <lineage>
        <taxon>Bacteria</taxon>
        <taxon>Pseudomonadati</taxon>
        <taxon>Pseudomonadota</taxon>
        <taxon>Betaproteobacteria</taxon>
        <taxon>Burkholderiales</taxon>
        <taxon>Burkholderiaceae</taxon>
        <taxon>Paraburkholderia</taxon>
    </lineage>
</organism>
<feature type="chain" id="PRO_5020299914" description="YncE family protein" evidence="1">
    <location>
        <begin position="26"/>
        <end position="330"/>
    </location>
</feature>
<dbReference type="PANTHER" id="PTHR47197">
    <property type="entry name" value="PROTEIN NIRF"/>
    <property type="match status" value="1"/>
</dbReference>
<dbReference type="SUPFAM" id="SSF50969">
    <property type="entry name" value="YVTN repeat-like/Quinoprotein amine dehydrogenase"/>
    <property type="match status" value="1"/>
</dbReference>
<dbReference type="RefSeq" id="WP_133187008.1">
    <property type="nucleotide sequence ID" value="NZ_SMOD01000030.1"/>
</dbReference>
<feature type="signal peptide" evidence="1">
    <location>
        <begin position="1"/>
        <end position="25"/>
    </location>
</feature>
<dbReference type="Gene3D" id="2.130.10.10">
    <property type="entry name" value="YVTN repeat-like/Quinoprotein amine dehydrogenase"/>
    <property type="match status" value="2"/>
</dbReference>
<dbReference type="Proteomes" id="UP000295606">
    <property type="component" value="Unassembled WGS sequence"/>
</dbReference>
<dbReference type="InterPro" id="IPR051200">
    <property type="entry name" value="Host-pathogen_enzymatic-act"/>
</dbReference>
<accession>A0A4R5L6J7</accession>
<dbReference type="InterPro" id="IPR011044">
    <property type="entry name" value="Quino_amine_DH_bsu"/>
</dbReference>
<dbReference type="PANTHER" id="PTHR47197:SF3">
    <property type="entry name" value="DIHYDRO-HEME D1 DEHYDROGENASE"/>
    <property type="match status" value="1"/>
</dbReference>
<name>A0A4R5L6J7_9BURK</name>
<reference evidence="2 3" key="1">
    <citation type="submission" date="2019-03" db="EMBL/GenBank/DDBJ databases">
        <title>Paraburkholderia sp. isolated from native Mimosa gymnas in Guartela State Park, Brazil.</title>
        <authorList>
            <person name="Paulitsch F."/>
            <person name="Hungria M."/>
            <person name="Delamuta J.R.M."/>
            <person name="Ribeiro R.A."/>
            <person name="Dall'Agnol R."/>
            <person name="Silva J.S.B."/>
        </authorList>
    </citation>
    <scope>NUCLEOTIDE SEQUENCE [LARGE SCALE GENOMIC DNA]</scope>
    <source>
        <strain evidence="2 3">CNPSo 3008</strain>
    </source>
</reference>
<dbReference type="OrthoDB" id="9071987at2"/>
<dbReference type="EMBL" id="SMOD01000030">
    <property type="protein sequence ID" value="TDG04278.1"/>
    <property type="molecule type" value="Genomic_DNA"/>
</dbReference>
<evidence type="ECO:0000256" key="1">
    <source>
        <dbReference type="SAM" id="SignalP"/>
    </source>
</evidence>
<dbReference type="InterPro" id="IPR015943">
    <property type="entry name" value="WD40/YVTN_repeat-like_dom_sf"/>
</dbReference>
<gene>
    <name evidence="2" type="ORF">E1N52_30900</name>
</gene>
<protein>
    <recommendedName>
        <fullName evidence="4">YncE family protein</fullName>
    </recommendedName>
</protein>